<evidence type="ECO:0000313" key="1">
    <source>
        <dbReference type="EMBL" id="TBU23861.1"/>
    </source>
</evidence>
<protein>
    <submittedName>
        <fullName evidence="1">Uncharacterized protein</fullName>
    </submittedName>
</protein>
<accession>A0A4Q9MDR4</accession>
<sequence length="187" mass="21040">MAMLLDPSQKNLHLKRCWDDELYMTVIQRAEDIYWEQYNEMYLSASSANQSSVKKTATTGSATCTSQLQQLFDKLSDNKLGDNGSVEPVSTMLSATPEVDGKAWCSGFNVYLQTPLEDLGSQSIVGWWGVNIRMRMRMMLLNVVMYLQYPTELQSCILSCYKPGLEPDPTQAQPEPATRVQLVLPPS</sequence>
<dbReference type="AlphaFoldDB" id="A0A4Q9MDR4"/>
<reference evidence="1" key="1">
    <citation type="submission" date="2019-01" db="EMBL/GenBank/DDBJ databases">
        <title>Draft genome sequences of three monokaryotic isolates of the white-rot basidiomycete fungus Dichomitus squalens.</title>
        <authorList>
            <consortium name="DOE Joint Genome Institute"/>
            <person name="Lopez S.C."/>
            <person name="Andreopoulos B."/>
            <person name="Pangilinan J."/>
            <person name="Lipzen A."/>
            <person name="Riley R."/>
            <person name="Ahrendt S."/>
            <person name="Ng V."/>
            <person name="Barry K."/>
            <person name="Daum C."/>
            <person name="Grigoriev I.V."/>
            <person name="Hilden K.S."/>
            <person name="Makela M.R."/>
            <person name="de Vries R.P."/>
        </authorList>
    </citation>
    <scope>NUCLEOTIDE SEQUENCE [LARGE SCALE GENOMIC DNA]</scope>
    <source>
        <strain evidence="1">OM18370.1</strain>
    </source>
</reference>
<dbReference type="Proteomes" id="UP000292957">
    <property type="component" value="Unassembled WGS sequence"/>
</dbReference>
<dbReference type="EMBL" id="ML143493">
    <property type="protein sequence ID" value="TBU23861.1"/>
    <property type="molecule type" value="Genomic_DNA"/>
</dbReference>
<organism evidence="1">
    <name type="scientific">Dichomitus squalens</name>
    <dbReference type="NCBI Taxonomy" id="114155"/>
    <lineage>
        <taxon>Eukaryota</taxon>
        <taxon>Fungi</taxon>
        <taxon>Dikarya</taxon>
        <taxon>Basidiomycota</taxon>
        <taxon>Agaricomycotina</taxon>
        <taxon>Agaricomycetes</taxon>
        <taxon>Polyporales</taxon>
        <taxon>Polyporaceae</taxon>
        <taxon>Dichomitus</taxon>
    </lineage>
</organism>
<name>A0A4Q9MDR4_9APHY</name>
<dbReference type="OrthoDB" id="2690041at2759"/>
<gene>
    <name evidence="1" type="ORF">BD311DRAFT_742153</name>
</gene>
<proteinExistence type="predicted"/>